<dbReference type="Proteomes" id="UP001258017">
    <property type="component" value="Unassembled WGS sequence"/>
</dbReference>
<name>A0AAD9VS53_9HYME</name>
<comment type="caution">
    <text evidence="2">The sequence shown here is derived from an EMBL/GenBank/DDBJ whole genome shotgun (WGS) entry which is preliminary data.</text>
</comment>
<feature type="compositionally biased region" description="Low complexity" evidence="1">
    <location>
        <begin position="40"/>
        <end position="59"/>
    </location>
</feature>
<protein>
    <submittedName>
        <fullName evidence="2">Uncharacterized protein</fullName>
    </submittedName>
</protein>
<reference evidence="2" key="1">
    <citation type="submission" date="2021-08" db="EMBL/GenBank/DDBJ databases">
        <authorList>
            <person name="Misof B."/>
            <person name="Oliver O."/>
            <person name="Podsiadlowski L."/>
            <person name="Donath A."/>
            <person name="Peters R."/>
            <person name="Mayer C."/>
            <person name="Rust J."/>
            <person name="Gunkel S."/>
            <person name="Lesny P."/>
            <person name="Martin S."/>
            <person name="Oeyen J.P."/>
            <person name="Petersen M."/>
            <person name="Panagiotis P."/>
            <person name="Wilbrandt J."/>
            <person name="Tanja T."/>
        </authorList>
    </citation>
    <scope>NUCLEOTIDE SEQUENCE</scope>
    <source>
        <strain evidence="2">GBR_01_08_01A</strain>
        <tissue evidence="2">Thorax + abdomen</tissue>
    </source>
</reference>
<dbReference type="AlphaFoldDB" id="A0AAD9VS53"/>
<evidence type="ECO:0000313" key="2">
    <source>
        <dbReference type="EMBL" id="KAK2584794.1"/>
    </source>
</evidence>
<reference evidence="2" key="2">
    <citation type="journal article" date="2023" name="Commun. Biol.">
        <title>Intrasexual cuticular hydrocarbon dimorphism in a wasp sheds light on hydrocarbon biosynthesis genes in Hymenoptera.</title>
        <authorList>
            <person name="Moris V.C."/>
            <person name="Podsiadlowski L."/>
            <person name="Martin S."/>
            <person name="Oeyen J.P."/>
            <person name="Donath A."/>
            <person name="Petersen M."/>
            <person name="Wilbrandt J."/>
            <person name="Misof B."/>
            <person name="Liedtke D."/>
            <person name="Thamm M."/>
            <person name="Scheiner R."/>
            <person name="Schmitt T."/>
            <person name="Niehuis O."/>
        </authorList>
    </citation>
    <scope>NUCLEOTIDE SEQUENCE</scope>
    <source>
        <strain evidence="2">GBR_01_08_01A</strain>
    </source>
</reference>
<proteinExistence type="predicted"/>
<keyword evidence="3" id="KW-1185">Reference proteome</keyword>
<sequence length="165" mass="17953">MALTLALPLSGLDADHFYALGVRLLYEQGLRTLNGAGPISPSAGSESSGVSSLTPSVESATTEQTPTSSRPQTPATSEEGSKSYEKPNCNSKIVYNGRDILNLGANIREPFWQMRTPNLSLHNLKTIMANRSIYYRLGEKGLTEEYPTRNCNECGFCEPSPSIFC</sequence>
<feature type="region of interest" description="Disordered" evidence="1">
    <location>
        <begin position="37"/>
        <end position="85"/>
    </location>
</feature>
<evidence type="ECO:0000256" key="1">
    <source>
        <dbReference type="SAM" id="MobiDB-lite"/>
    </source>
</evidence>
<gene>
    <name evidence="2" type="ORF">KPH14_007112</name>
</gene>
<organism evidence="2 3">
    <name type="scientific">Odynerus spinipes</name>
    <dbReference type="NCBI Taxonomy" id="1348599"/>
    <lineage>
        <taxon>Eukaryota</taxon>
        <taxon>Metazoa</taxon>
        <taxon>Ecdysozoa</taxon>
        <taxon>Arthropoda</taxon>
        <taxon>Hexapoda</taxon>
        <taxon>Insecta</taxon>
        <taxon>Pterygota</taxon>
        <taxon>Neoptera</taxon>
        <taxon>Endopterygota</taxon>
        <taxon>Hymenoptera</taxon>
        <taxon>Apocrita</taxon>
        <taxon>Aculeata</taxon>
        <taxon>Vespoidea</taxon>
        <taxon>Vespidae</taxon>
        <taxon>Eumeninae</taxon>
        <taxon>Odynerus</taxon>
    </lineage>
</organism>
<dbReference type="EMBL" id="JAIFRP010000026">
    <property type="protein sequence ID" value="KAK2584794.1"/>
    <property type="molecule type" value="Genomic_DNA"/>
</dbReference>
<feature type="compositionally biased region" description="Polar residues" evidence="1">
    <location>
        <begin position="60"/>
        <end position="78"/>
    </location>
</feature>
<evidence type="ECO:0000313" key="3">
    <source>
        <dbReference type="Proteomes" id="UP001258017"/>
    </source>
</evidence>
<accession>A0AAD9VS53</accession>